<dbReference type="AlphaFoldDB" id="A0A6S7BIK3"/>
<sequence length="338" mass="35507">MRHAATLLACVGIGLAIGAPFALGAHALLAGLRSVPLLIFLTLAASALVSAAAKAGKLHLLQTALDLRLRFRRTLAMTVVTDFAFLVSPLGAAGYGVNMALLERAGASWAIAAAIVGGDQALDLVFFTLAIPIALALAPGPLALMVPKASLPLIALAALGVACLAGILWLCRHHAGNALGAAGRRIPWLKSRWARLRRFRANVGRQFALLVAGPPRRFVALLLLTSLQWLLRYGALWFILLELGHRIPLGFVLAAQAVVLHLALWTGVPAGGGGGDLGLAASFAAWVPASIMATALVLWRFATLYCPLVLGALGFAALAWRRHMKREVLQSGFDEAST</sequence>
<organism evidence="7 8">
    <name type="scientific">Pararobbsia alpina</name>
    <dbReference type="NCBI Taxonomy" id="621374"/>
    <lineage>
        <taxon>Bacteria</taxon>
        <taxon>Pseudomonadati</taxon>
        <taxon>Pseudomonadota</taxon>
        <taxon>Betaproteobacteria</taxon>
        <taxon>Burkholderiales</taxon>
        <taxon>Burkholderiaceae</taxon>
        <taxon>Pararobbsia</taxon>
    </lineage>
</organism>
<comment type="subcellular location">
    <subcellularLocation>
        <location evidence="1">Cell membrane</location>
        <topology evidence="1">Multi-pass membrane protein</topology>
    </subcellularLocation>
</comment>
<proteinExistence type="predicted"/>
<evidence type="ECO:0000256" key="4">
    <source>
        <dbReference type="ARBA" id="ARBA00022989"/>
    </source>
</evidence>
<evidence type="ECO:0000313" key="7">
    <source>
        <dbReference type="EMBL" id="CAB3789683.1"/>
    </source>
</evidence>
<evidence type="ECO:0008006" key="9">
    <source>
        <dbReference type="Google" id="ProtNLM"/>
    </source>
</evidence>
<gene>
    <name evidence="7" type="ORF">LMG28138_02854</name>
</gene>
<name>A0A6S7BIK3_9BURK</name>
<dbReference type="PANTHER" id="PTHR37693">
    <property type="entry name" value="PHOSPHATIDYLGLYCEROL LYSYLTRANSFERASE"/>
    <property type="match status" value="1"/>
</dbReference>
<keyword evidence="2" id="KW-1003">Cell membrane</keyword>
<protein>
    <recommendedName>
        <fullName evidence="9">Flippase-like domain-containing protein</fullName>
    </recommendedName>
</protein>
<dbReference type="GO" id="GO:0005886">
    <property type="term" value="C:plasma membrane"/>
    <property type="evidence" value="ECO:0007669"/>
    <property type="project" value="UniProtKB-SubCell"/>
</dbReference>
<keyword evidence="3 6" id="KW-0812">Transmembrane</keyword>
<dbReference type="Proteomes" id="UP000494115">
    <property type="component" value="Unassembled WGS sequence"/>
</dbReference>
<feature type="transmembrane region" description="Helical" evidence="6">
    <location>
        <begin position="124"/>
        <end position="144"/>
    </location>
</feature>
<evidence type="ECO:0000256" key="5">
    <source>
        <dbReference type="ARBA" id="ARBA00023136"/>
    </source>
</evidence>
<evidence type="ECO:0000256" key="3">
    <source>
        <dbReference type="ARBA" id="ARBA00022692"/>
    </source>
</evidence>
<evidence type="ECO:0000256" key="2">
    <source>
        <dbReference type="ARBA" id="ARBA00022475"/>
    </source>
</evidence>
<reference evidence="7 8" key="1">
    <citation type="submission" date="2020-04" db="EMBL/GenBank/DDBJ databases">
        <authorList>
            <person name="De Canck E."/>
        </authorList>
    </citation>
    <scope>NUCLEOTIDE SEQUENCE [LARGE SCALE GENOMIC DNA]</scope>
    <source>
        <strain evidence="7 8">LMG 28138</strain>
    </source>
</reference>
<feature type="transmembrane region" description="Helical" evidence="6">
    <location>
        <begin position="34"/>
        <end position="53"/>
    </location>
</feature>
<evidence type="ECO:0000256" key="1">
    <source>
        <dbReference type="ARBA" id="ARBA00004651"/>
    </source>
</evidence>
<accession>A0A6S7BIK3</accession>
<keyword evidence="5 6" id="KW-0472">Membrane</keyword>
<dbReference type="EMBL" id="CADIKM010000011">
    <property type="protein sequence ID" value="CAB3789683.1"/>
    <property type="molecule type" value="Genomic_DNA"/>
</dbReference>
<evidence type="ECO:0000256" key="6">
    <source>
        <dbReference type="SAM" id="Phobius"/>
    </source>
</evidence>
<dbReference type="RefSeq" id="WP_175105405.1">
    <property type="nucleotide sequence ID" value="NZ_CADIKM010000011.1"/>
</dbReference>
<feature type="transmembrane region" description="Helical" evidence="6">
    <location>
        <begin position="74"/>
        <end position="95"/>
    </location>
</feature>
<dbReference type="NCBIfam" id="TIGR00374">
    <property type="entry name" value="flippase-like domain"/>
    <property type="match status" value="1"/>
</dbReference>
<feature type="transmembrane region" description="Helical" evidence="6">
    <location>
        <begin position="218"/>
        <end position="241"/>
    </location>
</feature>
<dbReference type="Pfam" id="PF03706">
    <property type="entry name" value="LPG_synthase_TM"/>
    <property type="match status" value="1"/>
</dbReference>
<evidence type="ECO:0000313" key="8">
    <source>
        <dbReference type="Proteomes" id="UP000494115"/>
    </source>
</evidence>
<dbReference type="InterPro" id="IPR022791">
    <property type="entry name" value="L-PG_synthase/AglD"/>
</dbReference>
<keyword evidence="4 6" id="KW-1133">Transmembrane helix</keyword>
<keyword evidence="8" id="KW-1185">Reference proteome</keyword>
<dbReference type="PANTHER" id="PTHR37693:SF1">
    <property type="entry name" value="INTEGRAL MEMBRANE PROTEIN"/>
    <property type="match status" value="1"/>
</dbReference>
<feature type="transmembrane region" description="Helical" evidence="6">
    <location>
        <begin position="247"/>
        <end position="265"/>
    </location>
</feature>
<feature type="transmembrane region" description="Helical" evidence="6">
    <location>
        <begin position="302"/>
        <end position="320"/>
    </location>
</feature>
<feature type="transmembrane region" description="Helical" evidence="6">
    <location>
        <begin position="150"/>
        <end position="171"/>
    </location>
</feature>